<evidence type="ECO:0000313" key="2">
    <source>
        <dbReference type="Proteomes" id="UP000276834"/>
    </source>
</evidence>
<sequence length="102" mass="11043">MTKRCPKSMDRSLPIGALGAAVLPVAARGVRVPDADGVTLSPERDTIHNRGLISSDHLRTRDAETLAFFVVSSISENVYSTYFKMAAAKSGVMETIQRSPFC</sequence>
<dbReference type="Proteomes" id="UP000276834">
    <property type="component" value="Unassembled WGS sequence"/>
</dbReference>
<evidence type="ECO:0000313" key="1">
    <source>
        <dbReference type="EMBL" id="RLV98006.1"/>
    </source>
</evidence>
<dbReference type="AlphaFoldDB" id="A0A3L8S857"/>
<reference evidence="1 2" key="1">
    <citation type="journal article" date="2018" name="Proc. R. Soc. B">
        <title>A non-coding region near Follistatin controls head colour polymorphism in the Gouldian finch.</title>
        <authorList>
            <person name="Toomey M.B."/>
            <person name="Marques C.I."/>
            <person name="Andrade P."/>
            <person name="Araujo P.M."/>
            <person name="Sabatino S."/>
            <person name="Gazda M.A."/>
            <person name="Afonso S."/>
            <person name="Lopes R.J."/>
            <person name="Corbo J.C."/>
            <person name="Carneiro M."/>
        </authorList>
    </citation>
    <scope>NUCLEOTIDE SEQUENCE [LARGE SCALE GENOMIC DNA]</scope>
    <source>
        <strain evidence="1">Red01</strain>
        <tissue evidence="1">Muscle</tissue>
    </source>
</reference>
<comment type="caution">
    <text evidence="1">The sequence shown here is derived from an EMBL/GenBank/DDBJ whole genome shotgun (WGS) entry which is preliminary data.</text>
</comment>
<name>A0A3L8S857_CHLGU</name>
<dbReference type="EMBL" id="QUSF01000047">
    <property type="protein sequence ID" value="RLV98006.1"/>
    <property type="molecule type" value="Genomic_DNA"/>
</dbReference>
<keyword evidence="2" id="KW-1185">Reference proteome</keyword>
<accession>A0A3L8S857</accession>
<protein>
    <submittedName>
        <fullName evidence="1">Uncharacterized protein</fullName>
    </submittedName>
</protein>
<organism evidence="1 2">
    <name type="scientific">Chloebia gouldiae</name>
    <name type="common">Gouldian finch</name>
    <name type="synonym">Erythrura gouldiae</name>
    <dbReference type="NCBI Taxonomy" id="44316"/>
    <lineage>
        <taxon>Eukaryota</taxon>
        <taxon>Metazoa</taxon>
        <taxon>Chordata</taxon>
        <taxon>Craniata</taxon>
        <taxon>Vertebrata</taxon>
        <taxon>Euteleostomi</taxon>
        <taxon>Archelosauria</taxon>
        <taxon>Archosauria</taxon>
        <taxon>Dinosauria</taxon>
        <taxon>Saurischia</taxon>
        <taxon>Theropoda</taxon>
        <taxon>Coelurosauria</taxon>
        <taxon>Aves</taxon>
        <taxon>Neognathae</taxon>
        <taxon>Neoaves</taxon>
        <taxon>Telluraves</taxon>
        <taxon>Australaves</taxon>
        <taxon>Passeriformes</taxon>
        <taxon>Passeroidea</taxon>
        <taxon>Passeridae</taxon>
        <taxon>Chloebia</taxon>
    </lineage>
</organism>
<proteinExistence type="predicted"/>
<gene>
    <name evidence="1" type="ORF">DV515_00011206</name>
</gene>